<dbReference type="AlphaFoldDB" id="A0A0Q0U3V3"/>
<dbReference type="RefSeq" id="WP_055065327.1">
    <property type="nucleotide sequence ID" value="NZ_LBGP01000028.1"/>
</dbReference>
<dbReference type="OrthoDB" id="9816036at2"/>
<dbReference type="EMBL" id="LBGP01000028">
    <property type="protein sequence ID" value="KQA97968.1"/>
    <property type="molecule type" value="Genomic_DNA"/>
</dbReference>
<accession>A0A0Q0U3V3</accession>
<gene>
    <name evidence="2" type="ORF">XV92_17735</name>
</gene>
<proteinExistence type="predicted"/>
<name>A0A0Q0U3V3_VIBMT</name>
<evidence type="ECO:0000313" key="2">
    <source>
        <dbReference type="EMBL" id="KQA97968.1"/>
    </source>
</evidence>
<dbReference type="SMART" id="SM00901">
    <property type="entry name" value="FRG"/>
    <property type="match status" value="1"/>
</dbReference>
<feature type="domain" description="FRG" evidence="1">
    <location>
        <begin position="26"/>
        <end position="122"/>
    </location>
</feature>
<comment type="caution">
    <text evidence="2">The sequence shown here is derived from an EMBL/GenBank/DDBJ whole genome shotgun (WGS) entry which is preliminary data.</text>
</comment>
<evidence type="ECO:0000313" key="3">
    <source>
        <dbReference type="Proteomes" id="UP000050491"/>
    </source>
</evidence>
<dbReference type="InterPro" id="IPR014966">
    <property type="entry name" value="FRG-dom"/>
</dbReference>
<evidence type="ECO:0000259" key="1">
    <source>
        <dbReference type="SMART" id="SM00901"/>
    </source>
</evidence>
<sequence length="255" mass="29785">MRNLIFKNLTEYLEITSSLQESFNCHHSDIWFRGIKDTKMKLVPGVIWRGMSEGDEESVISEFMAYYQNYHRKKVTNPYELYALMQHYGLPTRLLDWSLSPLVSLYFALEQDNDEGAQRAVWSMTPYELNNKVMNYKGIIAPSEFSKSPDYLYLPKYLRNDESPVPNQAIAISLPFTNQRVTSQKGGFTIHSYNSLPLDEIFKSNDLNNIVCIKLESEEYRSSLLEELYSIGMKEDDIYQDLNSLSKRIVREYCI</sequence>
<protein>
    <recommendedName>
        <fullName evidence="1">FRG domain-containing protein</fullName>
    </recommendedName>
</protein>
<organism evidence="2 3">
    <name type="scientific">Vibrio metoecus</name>
    <dbReference type="NCBI Taxonomy" id="1481663"/>
    <lineage>
        <taxon>Bacteria</taxon>
        <taxon>Pseudomonadati</taxon>
        <taxon>Pseudomonadota</taxon>
        <taxon>Gammaproteobacteria</taxon>
        <taxon>Vibrionales</taxon>
        <taxon>Vibrionaceae</taxon>
        <taxon>Vibrio</taxon>
    </lineage>
</organism>
<dbReference type="Pfam" id="PF08867">
    <property type="entry name" value="FRG"/>
    <property type="match status" value="1"/>
</dbReference>
<dbReference type="Proteomes" id="UP000050491">
    <property type="component" value="Unassembled WGS sequence"/>
</dbReference>
<reference evidence="2 3" key="1">
    <citation type="journal article" date="2015" name="Genome Biol. Evol.">
        <title>The Dynamics of Genetic Interactions between Vibrio metoecus and Vibrio cholerae, Two Close Relatives Co-Occurring in the Environment.</title>
        <authorList>
            <person name="Orata F.D."/>
            <person name="Kirchberger P.C."/>
            <person name="Meheust R."/>
            <person name="Barlow E.J."/>
            <person name="Tarr C.L."/>
            <person name="Boucher Y."/>
        </authorList>
    </citation>
    <scope>NUCLEOTIDE SEQUENCE [LARGE SCALE GENOMIC DNA]</scope>
    <source>
        <strain evidence="2 3">YB5B04</strain>
    </source>
</reference>
<dbReference type="PATRIC" id="fig|1481663.12.peg.2477"/>